<dbReference type="OMA" id="GCVTCLC"/>
<dbReference type="EMBL" id="CM002926">
    <property type="protein sequence ID" value="KGN49620.1"/>
    <property type="molecule type" value="Genomic_DNA"/>
</dbReference>
<gene>
    <name evidence="2" type="ORF">Csa_5G027940</name>
</gene>
<dbReference type="AlphaFoldDB" id="A0A0A0KIS6"/>
<proteinExistence type="predicted"/>
<dbReference type="STRING" id="3659.A0A0A0KIS6"/>
<organism evidence="2 3">
    <name type="scientific">Cucumis sativus</name>
    <name type="common">Cucumber</name>
    <dbReference type="NCBI Taxonomy" id="3659"/>
    <lineage>
        <taxon>Eukaryota</taxon>
        <taxon>Viridiplantae</taxon>
        <taxon>Streptophyta</taxon>
        <taxon>Embryophyta</taxon>
        <taxon>Tracheophyta</taxon>
        <taxon>Spermatophyta</taxon>
        <taxon>Magnoliopsida</taxon>
        <taxon>eudicotyledons</taxon>
        <taxon>Gunneridae</taxon>
        <taxon>Pentapetalae</taxon>
        <taxon>rosids</taxon>
        <taxon>fabids</taxon>
        <taxon>Cucurbitales</taxon>
        <taxon>Cucurbitaceae</taxon>
        <taxon>Benincaseae</taxon>
        <taxon>Cucumis</taxon>
    </lineage>
</organism>
<dbReference type="InterPro" id="IPR006461">
    <property type="entry name" value="PLAC_motif_containing"/>
</dbReference>
<keyword evidence="1" id="KW-0812">Transmembrane</keyword>
<reference evidence="2 3" key="1">
    <citation type="journal article" date="2009" name="Nat. Genet.">
        <title>The genome of the cucumber, Cucumis sativus L.</title>
        <authorList>
            <person name="Huang S."/>
            <person name="Li R."/>
            <person name="Zhang Z."/>
            <person name="Li L."/>
            <person name="Gu X."/>
            <person name="Fan W."/>
            <person name="Lucas W.J."/>
            <person name="Wang X."/>
            <person name="Xie B."/>
            <person name="Ni P."/>
            <person name="Ren Y."/>
            <person name="Zhu H."/>
            <person name="Li J."/>
            <person name="Lin K."/>
            <person name="Jin W."/>
            <person name="Fei Z."/>
            <person name="Li G."/>
            <person name="Staub J."/>
            <person name="Kilian A."/>
            <person name="van der Vossen E.A."/>
            <person name="Wu Y."/>
            <person name="Guo J."/>
            <person name="He J."/>
            <person name="Jia Z."/>
            <person name="Ren Y."/>
            <person name="Tian G."/>
            <person name="Lu Y."/>
            <person name="Ruan J."/>
            <person name="Qian W."/>
            <person name="Wang M."/>
            <person name="Huang Q."/>
            <person name="Li B."/>
            <person name="Xuan Z."/>
            <person name="Cao J."/>
            <person name="Asan"/>
            <person name="Wu Z."/>
            <person name="Zhang J."/>
            <person name="Cai Q."/>
            <person name="Bai Y."/>
            <person name="Zhao B."/>
            <person name="Han Y."/>
            <person name="Li Y."/>
            <person name="Li X."/>
            <person name="Wang S."/>
            <person name="Shi Q."/>
            <person name="Liu S."/>
            <person name="Cho W.K."/>
            <person name="Kim J.Y."/>
            <person name="Xu Y."/>
            <person name="Heller-Uszynska K."/>
            <person name="Miao H."/>
            <person name="Cheng Z."/>
            <person name="Zhang S."/>
            <person name="Wu J."/>
            <person name="Yang Y."/>
            <person name="Kang H."/>
            <person name="Li M."/>
            <person name="Liang H."/>
            <person name="Ren X."/>
            <person name="Shi Z."/>
            <person name="Wen M."/>
            <person name="Jian M."/>
            <person name="Yang H."/>
            <person name="Zhang G."/>
            <person name="Yang Z."/>
            <person name="Chen R."/>
            <person name="Liu S."/>
            <person name="Li J."/>
            <person name="Ma L."/>
            <person name="Liu H."/>
            <person name="Zhou Y."/>
            <person name="Zhao J."/>
            <person name="Fang X."/>
            <person name="Li G."/>
            <person name="Fang L."/>
            <person name="Li Y."/>
            <person name="Liu D."/>
            <person name="Zheng H."/>
            <person name="Zhang Y."/>
            <person name="Qin N."/>
            <person name="Li Z."/>
            <person name="Yang G."/>
            <person name="Yang S."/>
            <person name="Bolund L."/>
            <person name="Kristiansen K."/>
            <person name="Zheng H."/>
            <person name="Li S."/>
            <person name="Zhang X."/>
            <person name="Yang H."/>
            <person name="Wang J."/>
            <person name="Sun R."/>
            <person name="Zhang B."/>
            <person name="Jiang S."/>
            <person name="Wang J."/>
            <person name="Du Y."/>
            <person name="Li S."/>
        </authorList>
    </citation>
    <scope>NUCLEOTIDE SEQUENCE [LARGE SCALE GENOMIC DNA]</scope>
    <source>
        <strain evidence="3">cv. 9930</strain>
    </source>
</reference>
<reference evidence="2 3" key="4">
    <citation type="journal article" date="2011" name="BMC Genomics">
        <title>RNA-Seq improves annotation of protein-coding genes in the cucumber genome.</title>
        <authorList>
            <person name="Li Z."/>
            <person name="Zhang Z."/>
            <person name="Yan P."/>
            <person name="Huang S."/>
            <person name="Fei Z."/>
            <person name="Lin K."/>
        </authorList>
    </citation>
    <scope>NUCLEOTIDE SEQUENCE [LARGE SCALE GENOMIC DNA]</scope>
    <source>
        <strain evidence="3">cv. 9930</strain>
    </source>
</reference>
<dbReference type="PANTHER" id="PTHR15907">
    <property type="entry name" value="DUF614 FAMILY PROTEIN-RELATED"/>
    <property type="match status" value="1"/>
</dbReference>
<reference evidence="2 3" key="3">
    <citation type="journal article" date="2010" name="BMC Genomics">
        <title>Transcriptome sequencing and comparative analysis of cucumber flowers with different sex types.</title>
        <authorList>
            <person name="Guo S."/>
            <person name="Zheng Y."/>
            <person name="Joung J.G."/>
            <person name="Liu S."/>
            <person name="Zhang Z."/>
            <person name="Crasta O.R."/>
            <person name="Sobral B.W."/>
            <person name="Xu Y."/>
            <person name="Huang S."/>
            <person name="Fei Z."/>
        </authorList>
    </citation>
    <scope>NUCLEOTIDE SEQUENCE [LARGE SCALE GENOMIC DNA]</scope>
    <source>
        <strain evidence="3">cv. 9930</strain>
    </source>
</reference>
<evidence type="ECO:0000256" key="1">
    <source>
        <dbReference type="SAM" id="Phobius"/>
    </source>
</evidence>
<protein>
    <recommendedName>
        <fullName evidence="4">Cell number regulator 2-like</fullName>
    </recommendedName>
</protein>
<dbReference type="KEGG" id="csv:101204367"/>
<dbReference type="Proteomes" id="UP000029981">
    <property type="component" value="Chromosome 5"/>
</dbReference>
<keyword evidence="3" id="KW-1185">Reference proteome</keyword>
<keyword evidence="1" id="KW-1133">Transmembrane helix</keyword>
<dbReference type="NCBIfam" id="TIGR01571">
    <property type="entry name" value="A_thal_Cys_rich"/>
    <property type="match status" value="1"/>
</dbReference>
<dbReference type="OrthoDB" id="1045822at2759"/>
<accession>A0A0A0KIS6</accession>
<evidence type="ECO:0000313" key="2">
    <source>
        <dbReference type="EMBL" id="KGN49620.1"/>
    </source>
</evidence>
<evidence type="ECO:0000313" key="3">
    <source>
        <dbReference type="Proteomes" id="UP000029981"/>
    </source>
</evidence>
<evidence type="ECO:0008006" key="4">
    <source>
        <dbReference type="Google" id="ProtNLM"/>
    </source>
</evidence>
<dbReference type="eggNOG" id="ENOG502S7UD">
    <property type="taxonomic scope" value="Eukaryota"/>
</dbReference>
<keyword evidence="1" id="KW-0472">Membrane</keyword>
<sequence length="150" mass="16828">MGSDDGFLNNSGNESPWSSGLCDCFSDMGSCCCTAWCPCVPFGQASEIIDEGSTSCFGNGLIFCLIATFTPCICLYTCSYRSRLRKKYNLKETPCNDCCVHCWCWSCAMCQEYRELQNRGFNMHIGWQENMQRGNKGIEIPPTVPGQMKR</sequence>
<dbReference type="Gramene" id="KGN49620">
    <property type="protein sequence ID" value="KGN49620"/>
    <property type="gene ID" value="Csa_5G027940"/>
</dbReference>
<name>A0A0A0KIS6_CUCSA</name>
<dbReference type="Pfam" id="PF04749">
    <property type="entry name" value="PLAC8"/>
    <property type="match status" value="1"/>
</dbReference>
<reference evidence="2 3" key="2">
    <citation type="journal article" date="2009" name="PLoS ONE">
        <title>An integrated genetic and cytogenetic map of the cucumber genome.</title>
        <authorList>
            <person name="Ren Y."/>
            <person name="Zhang Z."/>
            <person name="Liu J."/>
            <person name="Staub J.E."/>
            <person name="Han Y."/>
            <person name="Cheng Z."/>
            <person name="Li X."/>
            <person name="Lu J."/>
            <person name="Miao H."/>
            <person name="Kang H."/>
            <person name="Xie B."/>
            <person name="Gu X."/>
            <person name="Wang X."/>
            <person name="Du Y."/>
            <person name="Jin W."/>
            <person name="Huang S."/>
        </authorList>
    </citation>
    <scope>NUCLEOTIDE SEQUENCE [LARGE SCALE GENOMIC DNA]</scope>
    <source>
        <strain evidence="3">cv. 9930</strain>
    </source>
</reference>
<feature type="transmembrane region" description="Helical" evidence="1">
    <location>
        <begin position="60"/>
        <end position="78"/>
    </location>
</feature>